<evidence type="ECO:0000313" key="4">
    <source>
        <dbReference type="Proteomes" id="UP000738349"/>
    </source>
</evidence>
<dbReference type="Proteomes" id="UP000738349">
    <property type="component" value="Unassembled WGS sequence"/>
</dbReference>
<feature type="signal peptide" evidence="2">
    <location>
        <begin position="1"/>
        <end position="24"/>
    </location>
</feature>
<evidence type="ECO:0000313" key="3">
    <source>
        <dbReference type="EMBL" id="KAH7153054.1"/>
    </source>
</evidence>
<sequence length="117" mass="13341">MMGALTSTLGFWIWSNIIWDRAFCCFRVGCLRILKERQRSTSTESEVKKKKTLRKWAYTSTMTKPGDRPMQSSSAHESKEVIASSHVVREHVPAPLPSPLAWRHRGRAIRSSASLQL</sequence>
<dbReference type="EMBL" id="JAGMUV010000006">
    <property type="protein sequence ID" value="KAH7153054.1"/>
    <property type="molecule type" value="Genomic_DNA"/>
</dbReference>
<evidence type="ECO:0008006" key="5">
    <source>
        <dbReference type="Google" id="ProtNLM"/>
    </source>
</evidence>
<name>A0A9P9F4L9_9HYPO</name>
<keyword evidence="4" id="KW-1185">Reference proteome</keyword>
<protein>
    <recommendedName>
        <fullName evidence="5">Secreted protein</fullName>
    </recommendedName>
</protein>
<accession>A0A9P9F4L9</accession>
<proteinExistence type="predicted"/>
<comment type="caution">
    <text evidence="3">The sequence shown here is derived from an EMBL/GenBank/DDBJ whole genome shotgun (WGS) entry which is preliminary data.</text>
</comment>
<feature type="chain" id="PRO_5040281862" description="Secreted protein" evidence="2">
    <location>
        <begin position="25"/>
        <end position="117"/>
    </location>
</feature>
<reference evidence="3" key="1">
    <citation type="journal article" date="2021" name="Nat. Commun.">
        <title>Genetic determinants of endophytism in the Arabidopsis root mycobiome.</title>
        <authorList>
            <person name="Mesny F."/>
            <person name="Miyauchi S."/>
            <person name="Thiergart T."/>
            <person name="Pickel B."/>
            <person name="Atanasova L."/>
            <person name="Karlsson M."/>
            <person name="Huettel B."/>
            <person name="Barry K.W."/>
            <person name="Haridas S."/>
            <person name="Chen C."/>
            <person name="Bauer D."/>
            <person name="Andreopoulos W."/>
            <person name="Pangilinan J."/>
            <person name="LaButti K."/>
            <person name="Riley R."/>
            <person name="Lipzen A."/>
            <person name="Clum A."/>
            <person name="Drula E."/>
            <person name="Henrissat B."/>
            <person name="Kohler A."/>
            <person name="Grigoriev I.V."/>
            <person name="Martin F.M."/>
            <person name="Hacquard S."/>
        </authorList>
    </citation>
    <scope>NUCLEOTIDE SEQUENCE</scope>
    <source>
        <strain evidence="3">MPI-CAGE-AT-0147</strain>
    </source>
</reference>
<organism evidence="3 4">
    <name type="scientific">Dactylonectria macrodidyma</name>
    <dbReference type="NCBI Taxonomy" id="307937"/>
    <lineage>
        <taxon>Eukaryota</taxon>
        <taxon>Fungi</taxon>
        <taxon>Dikarya</taxon>
        <taxon>Ascomycota</taxon>
        <taxon>Pezizomycotina</taxon>
        <taxon>Sordariomycetes</taxon>
        <taxon>Hypocreomycetidae</taxon>
        <taxon>Hypocreales</taxon>
        <taxon>Nectriaceae</taxon>
        <taxon>Dactylonectria</taxon>
    </lineage>
</organism>
<keyword evidence="2" id="KW-0732">Signal</keyword>
<feature type="region of interest" description="Disordered" evidence="1">
    <location>
        <begin position="58"/>
        <end position="80"/>
    </location>
</feature>
<evidence type="ECO:0000256" key="1">
    <source>
        <dbReference type="SAM" id="MobiDB-lite"/>
    </source>
</evidence>
<dbReference type="AlphaFoldDB" id="A0A9P9F4L9"/>
<gene>
    <name evidence="3" type="ORF">EDB81DRAFT_442214</name>
</gene>
<evidence type="ECO:0000256" key="2">
    <source>
        <dbReference type="SAM" id="SignalP"/>
    </source>
</evidence>